<keyword evidence="5 7" id="KW-1133">Transmembrane helix</keyword>
<keyword evidence="4 7" id="KW-0812">Transmembrane</keyword>
<accession>A0A233VEX5</accession>
<feature type="transmembrane region" description="Helical" evidence="7">
    <location>
        <begin position="137"/>
        <end position="156"/>
    </location>
</feature>
<comment type="caution">
    <text evidence="8">The sequence shown here is derived from an EMBL/GenBank/DDBJ whole genome shotgun (WGS) entry which is preliminary data.</text>
</comment>
<protein>
    <submittedName>
        <fullName evidence="8">Peptide ABC transporter permease</fullName>
    </submittedName>
</protein>
<dbReference type="InterPro" id="IPR050366">
    <property type="entry name" value="BP-dependent_transpt_permease"/>
</dbReference>
<feature type="transmembrane region" description="Helical" evidence="7">
    <location>
        <begin position="243"/>
        <end position="262"/>
    </location>
</feature>
<dbReference type="Gene3D" id="1.10.3720.10">
    <property type="entry name" value="MetI-like"/>
    <property type="match status" value="1"/>
</dbReference>
<feature type="transmembrane region" description="Helical" evidence="7">
    <location>
        <begin position="109"/>
        <end position="131"/>
    </location>
</feature>
<dbReference type="PROSITE" id="PS50928">
    <property type="entry name" value="ABC_TM1"/>
    <property type="match status" value="1"/>
</dbReference>
<evidence type="ECO:0000256" key="1">
    <source>
        <dbReference type="ARBA" id="ARBA00004651"/>
    </source>
</evidence>
<dbReference type="GO" id="GO:0005886">
    <property type="term" value="C:plasma membrane"/>
    <property type="evidence" value="ECO:0007669"/>
    <property type="project" value="UniProtKB-SubCell"/>
</dbReference>
<comment type="subcellular location">
    <subcellularLocation>
        <location evidence="1 7">Cell membrane</location>
        <topology evidence="1 7">Multi-pass membrane protein</topology>
    </subcellularLocation>
</comment>
<dbReference type="SUPFAM" id="SSF161098">
    <property type="entry name" value="MetI-like"/>
    <property type="match status" value="1"/>
</dbReference>
<dbReference type="GO" id="GO:0055085">
    <property type="term" value="P:transmembrane transport"/>
    <property type="evidence" value="ECO:0007669"/>
    <property type="project" value="InterPro"/>
</dbReference>
<keyword evidence="6 7" id="KW-0472">Membrane</keyword>
<dbReference type="InterPro" id="IPR035906">
    <property type="entry name" value="MetI-like_sf"/>
</dbReference>
<keyword evidence="2 7" id="KW-0813">Transport</keyword>
<dbReference type="PANTHER" id="PTHR43386:SF1">
    <property type="entry name" value="D,D-DIPEPTIDE TRANSPORT SYSTEM PERMEASE PROTEIN DDPC-RELATED"/>
    <property type="match status" value="1"/>
</dbReference>
<evidence type="ECO:0000256" key="3">
    <source>
        <dbReference type="ARBA" id="ARBA00022475"/>
    </source>
</evidence>
<name>A0A233VEX5_FINMA</name>
<evidence type="ECO:0000256" key="4">
    <source>
        <dbReference type="ARBA" id="ARBA00022692"/>
    </source>
</evidence>
<comment type="similarity">
    <text evidence="7">Belongs to the binding-protein-dependent transport system permease family.</text>
</comment>
<evidence type="ECO:0000256" key="6">
    <source>
        <dbReference type="ARBA" id="ARBA00023136"/>
    </source>
</evidence>
<reference evidence="9" key="1">
    <citation type="submission" date="2017-04" db="EMBL/GenBank/DDBJ databases">
        <title>Finegoldia magna isolated from orthopedic joint implant-associated infections.</title>
        <authorList>
            <person name="Bjorklund S."/>
            <person name="Bruggemann H."/>
            <person name="Jensen A."/>
            <person name="Hellmark B."/>
            <person name="Soderquist B."/>
        </authorList>
    </citation>
    <scope>NUCLEOTIDE SEQUENCE [LARGE SCALE GENOMIC DNA]</scope>
    <source>
        <strain evidence="9">12T273</strain>
    </source>
</reference>
<feature type="transmembrane region" description="Helical" evidence="7">
    <location>
        <begin position="78"/>
        <end position="102"/>
    </location>
</feature>
<dbReference type="InterPro" id="IPR000515">
    <property type="entry name" value="MetI-like"/>
</dbReference>
<sequence>MKNLFKKLKQSPLRVKLSVVVLLIFILSAILADLYPKNGIDTEITNALVPPNSENLFGTDDLGRDYFARALHGARASLTVGVLSVVISTILGSFVGIISGYFGGKVDMIIMRIVDILMSIPSFFLILILNAALKPGIQNIIIIIGLFSWMGIARLVRAETLTVKERDYVTYSKLIGVSHQKIMTKHILRNIVPTLTVAATVNVASAILTESSLSFLGLGVRQPNSSWGSMLKDAQQYLGTSPYLALFPGLLILLTVLCFNVIGDYYRQEIQ</sequence>
<dbReference type="AlphaFoldDB" id="A0A233VEX5"/>
<evidence type="ECO:0000256" key="7">
    <source>
        <dbReference type="RuleBase" id="RU363032"/>
    </source>
</evidence>
<feature type="transmembrane region" description="Helical" evidence="7">
    <location>
        <begin position="187"/>
        <end position="208"/>
    </location>
</feature>
<dbReference type="PANTHER" id="PTHR43386">
    <property type="entry name" value="OLIGOPEPTIDE TRANSPORT SYSTEM PERMEASE PROTEIN APPC"/>
    <property type="match status" value="1"/>
</dbReference>
<evidence type="ECO:0000313" key="9">
    <source>
        <dbReference type="Proteomes" id="UP000215546"/>
    </source>
</evidence>
<evidence type="ECO:0000256" key="2">
    <source>
        <dbReference type="ARBA" id="ARBA00022448"/>
    </source>
</evidence>
<dbReference type="Pfam" id="PF00528">
    <property type="entry name" value="BPD_transp_1"/>
    <property type="match status" value="1"/>
</dbReference>
<proteinExistence type="inferred from homology"/>
<dbReference type="EMBL" id="NDYE01000022">
    <property type="protein sequence ID" value="OXZ30952.1"/>
    <property type="molecule type" value="Genomic_DNA"/>
</dbReference>
<dbReference type="CDD" id="cd06261">
    <property type="entry name" value="TM_PBP2"/>
    <property type="match status" value="1"/>
</dbReference>
<evidence type="ECO:0000256" key="5">
    <source>
        <dbReference type="ARBA" id="ARBA00022989"/>
    </source>
</evidence>
<evidence type="ECO:0000313" key="8">
    <source>
        <dbReference type="EMBL" id="OXZ30952.1"/>
    </source>
</evidence>
<dbReference type="RefSeq" id="WP_094209120.1">
    <property type="nucleotide sequence ID" value="NZ_CP085957.1"/>
</dbReference>
<gene>
    <name evidence="8" type="ORF">B9N55_09380</name>
</gene>
<keyword evidence="3" id="KW-1003">Cell membrane</keyword>
<organism evidence="8 9">
    <name type="scientific">Finegoldia magna</name>
    <name type="common">Peptostreptococcus magnus</name>
    <dbReference type="NCBI Taxonomy" id="1260"/>
    <lineage>
        <taxon>Bacteria</taxon>
        <taxon>Bacillati</taxon>
        <taxon>Bacillota</taxon>
        <taxon>Tissierellia</taxon>
        <taxon>Tissierellales</taxon>
        <taxon>Peptoniphilaceae</taxon>
        <taxon>Finegoldia</taxon>
    </lineage>
</organism>
<dbReference type="Proteomes" id="UP000215546">
    <property type="component" value="Unassembled WGS sequence"/>
</dbReference>